<dbReference type="EMBL" id="NIDE01000014">
    <property type="protein sequence ID" value="OWK37374.1"/>
    <property type="molecule type" value="Genomic_DNA"/>
</dbReference>
<dbReference type="Proteomes" id="UP000214646">
    <property type="component" value="Unassembled WGS sequence"/>
</dbReference>
<dbReference type="InterPro" id="IPR011109">
    <property type="entry name" value="DNA_bind_recombinase_dom"/>
</dbReference>
<feature type="domain" description="Recombinase" evidence="4">
    <location>
        <begin position="180"/>
        <end position="326"/>
    </location>
</feature>
<evidence type="ECO:0000259" key="4">
    <source>
        <dbReference type="PROSITE" id="PS51737"/>
    </source>
</evidence>
<organism evidence="8 13">
    <name type="scientific">Fimbriiglobus ruber</name>
    <dbReference type="NCBI Taxonomy" id="1908690"/>
    <lineage>
        <taxon>Bacteria</taxon>
        <taxon>Pseudomonadati</taxon>
        <taxon>Planctomycetota</taxon>
        <taxon>Planctomycetia</taxon>
        <taxon>Gemmatales</taxon>
        <taxon>Gemmataceae</taxon>
        <taxon>Fimbriiglobus</taxon>
    </lineage>
</organism>
<dbReference type="Gene3D" id="3.90.1750.20">
    <property type="entry name" value="Putative Large Serine Recombinase, Chain B, Domain 2"/>
    <property type="match status" value="1"/>
</dbReference>
<dbReference type="PROSITE" id="PS51737">
    <property type="entry name" value="RECOMBINASE_DNA_BIND"/>
    <property type="match status" value="1"/>
</dbReference>
<dbReference type="CDD" id="cd00338">
    <property type="entry name" value="Ser_Recombinase"/>
    <property type="match status" value="1"/>
</dbReference>
<accession>A0A225DCK9</accession>
<dbReference type="Gene3D" id="3.40.50.1390">
    <property type="entry name" value="Resolvase, N-terminal catalytic domain"/>
    <property type="match status" value="1"/>
</dbReference>
<dbReference type="GO" id="GO:0003677">
    <property type="term" value="F:DNA binding"/>
    <property type="evidence" value="ECO:0007669"/>
    <property type="project" value="InterPro"/>
</dbReference>
<dbReference type="PROSITE" id="PS51736">
    <property type="entry name" value="RECOMBINASES_3"/>
    <property type="match status" value="1"/>
</dbReference>
<feature type="domain" description="Resolvase/invertase-type recombinase catalytic" evidence="3">
    <location>
        <begin position="22"/>
        <end position="173"/>
    </location>
</feature>
<reference evidence="8" key="2">
    <citation type="journal article" date="2018" name="Appl. Environ. Microbiol.">
        <title>Genome Analysis of Fimbriiglobus ruber SP5(T), a Planctomycete with Confirmed Chitinolytic Capability.</title>
        <authorList>
            <person name="Ravin N.V."/>
            <person name="Rakitin A.L."/>
            <person name="Ivanova A.A."/>
            <person name="Beletsky A.V."/>
            <person name="Kulichevskaya I.S."/>
            <person name="Mardanov A.V."/>
            <person name="Dedysh S.N."/>
        </authorList>
    </citation>
    <scope>NUCLEOTIDE SEQUENCE</scope>
    <source>
        <strain evidence="8">SP5</strain>
    </source>
</reference>
<evidence type="ECO:0000313" key="13">
    <source>
        <dbReference type="Proteomes" id="UP000214646"/>
    </source>
</evidence>
<sequence>MTATPRDLSPSPKVRPWHLDRGAIVYVRQSTPQQVADHQESTARQYALTDRASALGWTRERVTVIDDDLGKSGQSIEGRPGFQRLLAEVALDRIGLILGLEMSRRARSCKDGHQLLELCARFRVLLADADGVFDPTDHSDRLLLGLHGMMNEAELHVLKQRMHQGKLNKARRGELIVSVPVGYLKHPSGQVTLDPDEQAQGVVRLIFDEFDRQGTVHGILRHLIAHGIRLPVRSTAGGSGGPLQWRPPGRETIRQILRHPIYAGAYRYGHRPTDPRRQTAGHPKSGRNSGLAADECLVFLRDRFPAYISWERFEANQLRLAANRSRAGSPGAIRNGTALLAGVVRCGRCGKRMYVRYTRTGRPSYVCSTLRSDYGLPLCQSTPAADIETWVAEQVLSALQPAALDASLTAAAAVEEQRRQLVRHWEQRIERARYEADRAGRQYHACEPENRLVARTLEQRWDELLREVARLEAEFDRVRRTQPRVLGEADRDRVRQLAEHVPAVWRASTTTPADRRQIVRLLIDTVVVTVDPTGDRAAIRVEWSGGAVQQQTVHRPVQGYRQQRDWPQLSARLIALHEQNRTPAEIATILQEAGFRPPKRATGFTAGMVRRLVDDLGVRPRVSRVPDEAGPLTEGEWWLHELARHLGVSPYTLHGWRTKGWLHARQVGGRGGPWAVWAGGTEVDRLRALKECPRVWANRDRLAALRVPTVRA</sequence>
<dbReference type="OrthoDB" id="244546at2"/>
<dbReference type="RefSeq" id="WP_088255996.1">
    <property type="nucleotide sequence ID" value="NZ_NIDE01000007.1"/>
</dbReference>
<name>A0A225DCK9_9BACT</name>
<dbReference type="EMBL" id="NIDE01000017">
    <property type="protein sequence ID" value="OWK35747.1"/>
    <property type="molecule type" value="Genomic_DNA"/>
</dbReference>
<dbReference type="InterPro" id="IPR036162">
    <property type="entry name" value="Resolvase-like_N_sf"/>
</dbReference>
<dbReference type="PANTHER" id="PTHR30461:SF23">
    <property type="entry name" value="DNA RECOMBINASE-RELATED"/>
    <property type="match status" value="1"/>
</dbReference>
<evidence type="ECO:0000313" key="12">
    <source>
        <dbReference type="EMBL" id="OWK41041.1"/>
    </source>
</evidence>
<dbReference type="InterPro" id="IPR050639">
    <property type="entry name" value="SSR_resolvase"/>
</dbReference>
<dbReference type="AlphaFoldDB" id="A0A225DCK9"/>
<dbReference type="EMBL" id="NIDE01000020">
    <property type="protein sequence ID" value="OWK34390.1"/>
    <property type="molecule type" value="Genomic_DNA"/>
</dbReference>
<dbReference type="SUPFAM" id="SSF53041">
    <property type="entry name" value="Resolvase-like"/>
    <property type="match status" value="1"/>
</dbReference>
<protein>
    <submittedName>
        <fullName evidence="8">Uncharacterized protein</fullName>
    </submittedName>
</protein>
<dbReference type="EMBL" id="NIDE01000014">
    <property type="protein sequence ID" value="OWK38394.1"/>
    <property type="molecule type" value="Genomic_DNA"/>
</dbReference>
<dbReference type="InterPro" id="IPR025827">
    <property type="entry name" value="Zn_ribbon_recom_dom"/>
</dbReference>
<feature type="region of interest" description="Disordered" evidence="2">
    <location>
        <begin position="268"/>
        <end position="288"/>
    </location>
</feature>
<evidence type="ECO:0000313" key="7">
    <source>
        <dbReference type="EMBL" id="OWK35747.1"/>
    </source>
</evidence>
<dbReference type="EMBL" id="NIDE01000008">
    <property type="protein sequence ID" value="OWK40294.1"/>
    <property type="molecule type" value="Genomic_DNA"/>
</dbReference>
<evidence type="ECO:0000313" key="8">
    <source>
        <dbReference type="EMBL" id="OWK37374.1"/>
    </source>
</evidence>
<keyword evidence="1" id="KW-0175">Coiled coil</keyword>
<evidence type="ECO:0000313" key="10">
    <source>
        <dbReference type="EMBL" id="OWK40205.1"/>
    </source>
</evidence>
<reference evidence="13" key="1">
    <citation type="submission" date="2017-06" db="EMBL/GenBank/DDBJ databases">
        <title>Genome analysis of Fimbriiglobus ruber SP5, the first member of the order Planctomycetales with confirmed chitinolytic capability.</title>
        <authorList>
            <person name="Ravin N.V."/>
            <person name="Rakitin A.L."/>
            <person name="Ivanova A.A."/>
            <person name="Beletsky A.V."/>
            <person name="Kulichevskaya I.S."/>
            <person name="Mardanov A.V."/>
            <person name="Dedysh S.N."/>
        </authorList>
    </citation>
    <scope>NUCLEOTIDE SEQUENCE [LARGE SCALE GENOMIC DNA]</scope>
    <source>
        <strain evidence="13">SP5</strain>
    </source>
</reference>
<evidence type="ECO:0000256" key="1">
    <source>
        <dbReference type="SAM" id="Coils"/>
    </source>
</evidence>
<dbReference type="Pfam" id="PF07508">
    <property type="entry name" value="Recombinase"/>
    <property type="match status" value="1"/>
</dbReference>
<dbReference type="Pfam" id="PF13408">
    <property type="entry name" value="Zn_ribbon_recom"/>
    <property type="match status" value="1"/>
</dbReference>
<dbReference type="PANTHER" id="PTHR30461">
    <property type="entry name" value="DNA-INVERTASE FROM LAMBDOID PROPHAGE"/>
    <property type="match status" value="1"/>
</dbReference>
<evidence type="ECO:0000313" key="6">
    <source>
        <dbReference type="EMBL" id="OWK34894.1"/>
    </source>
</evidence>
<dbReference type="EMBL" id="NIDE01000019">
    <property type="protein sequence ID" value="OWK34894.1"/>
    <property type="molecule type" value="Genomic_DNA"/>
</dbReference>
<dbReference type="InterPro" id="IPR038109">
    <property type="entry name" value="DNA_bind_recomb_sf"/>
</dbReference>
<gene>
    <name evidence="12" type="ORF">FRUB_04933</name>
    <name evidence="10" type="ORF">FRUB_05124</name>
    <name evidence="11" type="ORF">FRUB_05213</name>
    <name evidence="8" type="ORF">FRUB_06494</name>
    <name evidence="9" type="ORF">FRUB_07514</name>
    <name evidence="7" type="ORF">FRUB_08310</name>
    <name evidence="6" type="ORF">FRUB_09736</name>
    <name evidence="5" type="ORF">FRUB_10361</name>
</gene>
<comment type="caution">
    <text evidence="8">The sequence shown here is derived from an EMBL/GenBank/DDBJ whole genome shotgun (WGS) entry which is preliminary data.</text>
</comment>
<dbReference type="SMART" id="SM00857">
    <property type="entry name" value="Resolvase"/>
    <property type="match status" value="1"/>
</dbReference>
<proteinExistence type="predicted"/>
<feature type="coiled-coil region" evidence="1">
    <location>
        <begin position="422"/>
        <end position="481"/>
    </location>
</feature>
<evidence type="ECO:0000256" key="2">
    <source>
        <dbReference type="SAM" id="MobiDB-lite"/>
    </source>
</evidence>
<keyword evidence="13" id="KW-1185">Reference proteome</keyword>
<evidence type="ECO:0000259" key="3">
    <source>
        <dbReference type="PROSITE" id="PS51736"/>
    </source>
</evidence>
<dbReference type="EMBL" id="NIDE01000008">
    <property type="protein sequence ID" value="OWK40205.1"/>
    <property type="molecule type" value="Genomic_DNA"/>
</dbReference>
<dbReference type="GO" id="GO:0000150">
    <property type="term" value="F:DNA strand exchange activity"/>
    <property type="evidence" value="ECO:0007669"/>
    <property type="project" value="InterPro"/>
</dbReference>
<evidence type="ECO:0000313" key="5">
    <source>
        <dbReference type="EMBL" id="OWK34390.1"/>
    </source>
</evidence>
<dbReference type="Pfam" id="PF00239">
    <property type="entry name" value="Resolvase"/>
    <property type="match status" value="1"/>
</dbReference>
<evidence type="ECO:0000313" key="11">
    <source>
        <dbReference type="EMBL" id="OWK40294.1"/>
    </source>
</evidence>
<dbReference type="EMBL" id="NIDE01000007">
    <property type="protein sequence ID" value="OWK41041.1"/>
    <property type="molecule type" value="Genomic_DNA"/>
</dbReference>
<dbReference type="InterPro" id="IPR006119">
    <property type="entry name" value="Resolv_N"/>
</dbReference>
<evidence type="ECO:0000313" key="9">
    <source>
        <dbReference type="EMBL" id="OWK38394.1"/>
    </source>
</evidence>